<dbReference type="Proteomes" id="UP000573327">
    <property type="component" value="Unassembled WGS sequence"/>
</dbReference>
<evidence type="ECO:0000256" key="1">
    <source>
        <dbReference type="ARBA" id="ARBA00010871"/>
    </source>
</evidence>
<evidence type="ECO:0000256" key="4">
    <source>
        <dbReference type="SAM" id="MobiDB-lite"/>
    </source>
</evidence>
<reference evidence="6 7" key="1">
    <citation type="submission" date="2020-08" db="EMBL/GenBank/DDBJ databases">
        <title>Sequencing the genomes of 1000 actinobacteria strains.</title>
        <authorList>
            <person name="Klenk H.-P."/>
        </authorList>
    </citation>
    <scope>NUCLEOTIDE SEQUENCE [LARGE SCALE GENOMIC DNA]</scope>
    <source>
        <strain evidence="6 7">DSM 44786</strain>
    </source>
</reference>
<dbReference type="PROSITE" id="PS50975">
    <property type="entry name" value="ATP_GRASP"/>
    <property type="match status" value="1"/>
</dbReference>
<name>A0A7W7WG05_9ACTN</name>
<keyword evidence="2 6" id="KW-0436">Ligase</keyword>
<evidence type="ECO:0000256" key="2">
    <source>
        <dbReference type="ARBA" id="ARBA00022598"/>
    </source>
</evidence>
<keyword evidence="7" id="KW-1185">Reference proteome</keyword>
<accession>A0A7W7WG05</accession>
<keyword evidence="3" id="KW-0067">ATP-binding</keyword>
<sequence>MRIAVAHNLRSSEGPDQRGFTSRQELDDLLASVASLGHSVEALEVSGALAEVAGVLGANRPDLVFNLAEGWSGPWRQSAFPELYEELGLPYTGSGPGALALALDKHRTKVTLRQAGLPTPPSVFLTPGAATTELSGLPYPVIVKPNFESCSKGITVNSLAHTPEEAATLAAALLVEYPDGVIAEEYVPGRDITVPYLAAAGGPLPVAETTMPTTAAAGGTFDYDLKQDPTRWQHLKVPAPVPDDIARRARHLTGLAVDALGLRDMARADFRLAPDGGLHLLEVNGLPGLPRDGATHRASVVAGLAADNGMAAAIIASALTRYAG</sequence>
<dbReference type="InterPro" id="IPR013815">
    <property type="entry name" value="ATP_grasp_subdomain_1"/>
</dbReference>
<feature type="region of interest" description="Disordered" evidence="4">
    <location>
        <begin position="1"/>
        <end position="20"/>
    </location>
</feature>
<gene>
    <name evidence="6" type="ORF">F4556_000474</name>
</gene>
<evidence type="ECO:0000259" key="5">
    <source>
        <dbReference type="PROSITE" id="PS50975"/>
    </source>
</evidence>
<dbReference type="InterPro" id="IPR011095">
    <property type="entry name" value="Dala_Dala_lig_C"/>
</dbReference>
<evidence type="ECO:0000313" key="6">
    <source>
        <dbReference type="EMBL" id="MBB4944939.1"/>
    </source>
</evidence>
<dbReference type="Gene3D" id="3.30.1490.20">
    <property type="entry name" value="ATP-grasp fold, A domain"/>
    <property type="match status" value="1"/>
</dbReference>
<comment type="caution">
    <text evidence="6">The sequence shown here is derived from an EMBL/GenBank/DDBJ whole genome shotgun (WGS) entry which is preliminary data.</text>
</comment>
<dbReference type="GO" id="GO:0005524">
    <property type="term" value="F:ATP binding"/>
    <property type="evidence" value="ECO:0007669"/>
    <property type="project" value="UniProtKB-UniRule"/>
</dbReference>
<dbReference type="PANTHER" id="PTHR23132:SF23">
    <property type="entry name" value="D-ALANINE--D-ALANINE LIGASE B"/>
    <property type="match status" value="1"/>
</dbReference>
<keyword evidence="3" id="KW-0547">Nucleotide-binding</keyword>
<dbReference type="GO" id="GO:0008716">
    <property type="term" value="F:D-alanine-D-alanine ligase activity"/>
    <property type="evidence" value="ECO:0007669"/>
    <property type="project" value="UniProtKB-EC"/>
</dbReference>
<dbReference type="AlphaFoldDB" id="A0A7W7WG05"/>
<dbReference type="EMBL" id="JACHJR010000001">
    <property type="protein sequence ID" value="MBB4944939.1"/>
    <property type="molecule type" value="Genomic_DNA"/>
</dbReference>
<evidence type="ECO:0000313" key="7">
    <source>
        <dbReference type="Proteomes" id="UP000573327"/>
    </source>
</evidence>
<dbReference type="InterPro" id="IPR011761">
    <property type="entry name" value="ATP-grasp"/>
</dbReference>
<feature type="domain" description="ATP-grasp" evidence="5">
    <location>
        <begin position="109"/>
        <end position="315"/>
    </location>
</feature>
<proteinExistence type="inferred from homology"/>
<organism evidence="6 7">
    <name type="scientific">Kitasatospora gansuensis</name>
    <dbReference type="NCBI Taxonomy" id="258050"/>
    <lineage>
        <taxon>Bacteria</taxon>
        <taxon>Bacillati</taxon>
        <taxon>Actinomycetota</taxon>
        <taxon>Actinomycetes</taxon>
        <taxon>Kitasatosporales</taxon>
        <taxon>Streptomycetaceae</taxon>
        <taxon>Kitasatospora</taxon>
    </lineage>
</organism>
<dbReference type="RefSeq" id="WP_184911214.1">
    <property type="nucleotide sequence ID" value="NZ_JACHJR010000001.1"/>
</dbReference>
<dbReference type="EC" id="6.3.2.4" evidence="6"/>
<evidence type="ECO:0000256" key="3">
    <source>
        <dbReference type="PROSITE-ProRule" id="PRU00409"/>
    </source>
</evidence>
<protein>
    <submittedName>
        <fullName evidence="6">D-alanine-D-alanine ligase</fullName>
        <ecNumber evidence="6">6.3.2.4</ecNumber>
    </submittedName>
</protein>
<dbReference type="GO" id="GO:0046872">
    <property type="term" value="F:metal ion binding"/>
    <property type="evidence" value="ECO:0007669"/>
    <property type="project" value="InterPro"/>
</dbReference>
<dbReference type="PANTHER" id="PTHR23132">
    <property type="entry name" value="D-ALANINE--D-ALANINE LIGASE"/>
    <property type="match status" value="1"/>
</dbReference>
<comment type="similarity">
    <text evidence="1">Belongs to the D-alanine--D-alanine ligase family.</text>
</comment>
<dbReference type="Pfam" id="PF07478">
    <property type="entry name" value="Dala_Dala_lig_C"/>
    <property type="match status" value="1"/>
</dbReference>
<dbReference type="Gene3D" id="3.30.470.20">
    <property type="entry name" value="ATP-grasp fold, B domain"/>
    <property type="match status" value="1"/>
</dbReference>
<dbReference type="SUPFAM" id="SSF56059">
    <property type="entry name" value="Glutathione synthetase ATP-binding domain-like"/>
    <property type="match status" value="1"/>
</dbReference>